<dbReference type="Proteomes" id="UP000032049">
    <property type="component" value="Unassembled WGS sequence"/>
</dbReference>
<reference evidence="2 3" key="1">
    <citation type="submission" date="2015-01" db="EMBL/GenBank/DDBJ databases">
        <title>Draft genome sequence of Pedobacter sp. NL19 isolated from sludge of an effluent treatment pond in an abandoned uranium mine.</title>
        <authorList>
            <person name="Santos T."/>
            <person name="Caetano T."/>
            <person name="Covas C."/>
            <person name="Cruz A."/>
            <person name="Mendo S."/>
        </authorList>
    </citation>
    <scope>NUCLEOTIDE SEQUENCE [LARGE SCALE GENOMIC DNA]</scope>
    <source>
        <strain evidence="2 3">NL19</strain>
    </source>
</reference>
<evidence type="ECO:0000313" key="3">
    <source>
        <dbReference type="Proteomes" id="UP000032049"/>
    </source>
</evidence>
<dbReference type="EMBL" id="JXRA01000037">
    <property type="protein sequence ID" value="KIO77364.1"/>
    <property type="molecule type" value="Genomic_DNA"/>
</dbReference>
<keyword evidence="3" id="KW-1185">Reference proteome</keyword>
<gene>
    <name evidence="2" type="ORF">TH53_09860</name>
</gene>
<evidence type="ECO:0000259" key="1">
    <source>
        <dbReference type="Pfam" id="PF13628"/>
    </source>
</evidence>
<dbReference type="RefSeq" id="WP_041881229.1">
    <property type="nucleotide sequence ID" value="NZ_CP157278.1"/>
</dbReference>
<dbReference type="InterPro" id="IPR025419">
    <property type="entry name" value="DUF4142"/>
</dbReference>
<feature type="domain" description="DUF4142" evidence="1">
    <location>
        <begin position="46"/>
        <end position="110"/>
    </location>
</feature>
<evidence type="ECO:0000313" key="2">
    <source>
        <dbReference type="EMBL" id="KIO77364.1"/>
    </source>
</evidence>
<sequence>MENFKNYAIITVAACMIAVSSAGNKTGLVNKDVSILLSPQKDTISTEQFIKQLSLSSAKEINLSKLAKQKSKNSKVREYAVKAMDASILIYSDLKPFAEPRNITLADSTTFVPDQLISA</sequence>
<proteinExistence type="predicted"/>
<comment type="caution">
    <text evidence="2">The sequence shown here is derived from an EMBL/GenBank/DDBJ whole genome shotgun (WGS) entry which is preliminary data.</text>
</comment>
<dbReference type="OrthoDB" id="768210at2"/>
<dbReference type="AlphaFoldDB" id="A0A0D0FXY8"/>
<dbReference type="Pfam" id="PF13628">
    <property type="entry name" value="DUF4142"/>
    <property type="match status" value="1"/>
</dbReference>
<organism evidence="2 3">
    <name type="scientific">Pedobacter lusitanus</name>
    <dbReference type="NCBI Taxonomy" id="1503925"/>
    <lineage>
        <taxon>Bacteria</taxon>
        <taxon>Pseudomonadati</taxon>
        <taxon>Bacteroidota</taxon>
        <taxon>Sphingobacteriia</taxon>
        <taxon>Sphingobacteriales</taxon>
        <taxon>Sphingobacteriaceae</taxon>
        <taxon>Pedobacter</taxon>
    </lineage>
</organism>
<accession>A0A0D0FXY8</accession>
<name>A0A0D0FXY8_9SPHI</name>
<protein>
    <recommendedName>
        <fullName evidence="1">DUF4142 domain-containing protein</fullName>
    </recommendedName>
</protein>